<evidence type="ECO:0008006" key="4">
    <source>
        <dbReference type="Google" id="ProtNLM"/>
    </source>
</evidence>
<comment type="caution">
    <text evidence="2">The sequence shown here is derived from an EMBL/GenBank/DDBJ whole genome shotgun (WGS) entry which is preliminary data.</text>
</comment>
<evidence type="ECO:0000313" key="3">
    <source>
        <dbReference type="Proteomes" id="UP001163828"/>
    </source>
</evidence>
<dbReference type="EMBL" id="MU790692">
    <property type="protein sequence ID" value="KAJ3994641.1"/>
    <property type="molecule type" value="Genomic_DNA"/>
</dbReference>
<reference evidence="2" key="1">
    <citation type="submission" date="2022-08" db="EMBL/GenBank/DDBJ databases">
        <authorList>
            <consortium name="DOE Joint Genome Institute"/>
            <person name="Min B."/>
            <person name="Riley R."/>
            <person name="Sierra-Patev S."/>
            <person name="Naranjo-Ortiz M."/>
            <person name="Looney B."/>
            <person name="Konkel Z."/>
            <person name="Slot J.C."/>
            <person name="Sakamoto Y."/>
            <person name="Steenwyk J.L."/>
            <person name="Rokas A."/>
            <person name="Carro J."/>
            <person name="Camarero S."/>
            <person name="Ferreira P."/>
            <person name="Molpeceres G."/>
            <person name="Ruiz-Duenas F.J."/>
            <person name="Serrano A."/>
            <person name="Henrissat B."/>
            <person name="Drula E."/>
            <person name="Hughes K.W."/>
            <person name="Mata J.L."/>
            <person name="Ishikawa N.K."/>
            <person name="Vargas-Isla R."/>
            <person name="Ushijima S."/>
            <person name="Smith C.A."/>
            <person name="Ahrendt S."/>
            <person name="Andreopoulos W."/>
            <person name="He G."/>
            <person name="Labutti K."/>
            <person name="Lipzen A."/>
            <person name="Ng V."/>
            <person name="Sandor L."/>
            <person name="Barry K."/>
            <person name="Martinez A.T."/>
            <person name="Xiao Y."/>
            <person name="Gibbons J.G."/>
            <person name="Terashima K."/>
            <person name="Hibbett D.S."/>
            <person name="Grigoriev I.V."/>
        </authorList>
    </citation>
    <scope>NUCLEOTIDE SEQUENCE</scope>
    <source>
        <strain evidence="2">TFB10827</strain>
    </source>
</reference>
<evidence type="ECO:0000313" key="2">
    <source>
        <dbReference type="EMBL" id="KAJ3994641.1"/>
    </source>
</evidence>
<evidence type="ECO:0000256" key="1">
    <source>
        <dbReference type="SAM" id="SignalP"/>
    </source>
</evidence>
<dbReference type="Proteomes" id="UP001163828">
    <property type="component" value="Unassembled WGS sequence"/>
</dbReference>
<proteinExistence type="predicted"/>
<sequence>MFSKGLVLALVLFLVRLTLGYRQPYEYLEALDTFGAAFSNPAGVFKNSGPHASTAKSIPFPIFPPRLMCEESYLETDQHEPLSNPSLGKWL</sequence>
<accession>A0ABQ8Q836</accession>
<feature type="chain" id="PRO_5046615346" description="Secreted protein" evidence="1">
    <location>
        <begin position="21"/>
        <end position="91"/>
    </location>
</feature>
<feature type="signal peptide" evidence="1">
    <location>
        <begin position="1"/>
        <end position="20"/>
    </location>
</feature>
<gene>
    <name evidence="2" type="ORF">F5050DRAFT_1772859</name>
</gene>
<protein>
    <recommendedName>
        <fullName evidence="4">Secreted protein</fullName>
    </recommendedName>
</protein>
<keyword evidence="1" id="KW-0732">Signal</keyword>
<organism evidence="2 3">
    <name type="scientific">Lentinula boryana</name>
    <dbReference type="NCBI Taxonomy" id="40481"/>
    <lineage>
        <taxon>Eukaryota</taxon>
        <taxon>Fungi</taxon>
        <taxon>Dikarya</taxon>
        <taxon>Basidiomycota</taxon>
        <taxon>Agaricomycotina</taxon>
        <taxon>Agaricomycetes</taxon>
        <taxon>Agaricomycetidae</taxon>
        <taxon>Agaricales</taxon>
        <taxon>Marasmiineae</taxon>
        <taxon>Omphalotaceae</taxon>
        <taxon>Lentinula</taxon>
    </lineage>
</organism>
<keyword evidence="3" id="KW-1185">Reference proteome</keyword>
<name>A0ABQ8Q836_9AGAR</name>